<sequence>MQILASNGLFIVEDADTTFEGMLDVGEASVTATGDVLLIRVQSDADGLVAVSVIGSDGETTLPVTVFEGEINLSYGRLRVRDVGAENAIVVGLDDGPCHMRVVVDDEAYPKTVEILVPPL</sequence>
<comment type="caution">
    <text evidence="1">The sequence shown here is derived from an EMBL/GenBank/DDBJ whole genome shotgun (WGS) entry which is preliminary data.</text>
</comment>
<dbReference type="Proteomes" id="UP000603200">
    <property type="component" value="Unassembled WGS sequence"/>
</dbReference>
<gene>
    <name evidence="1" type="ORF">Ahu01nite_067540</name>
</gene>
<organism evidence="1 2">
    <name type="scientific">Winogradskya humida</name>
    <dbReference type="NCBI Taxonomy" id="113566"/>
    <lineage>
        <taxon>Bacteria</taxon>
        <taxon>Bacillati</taxon>
        <taxon>Actinomycetota</taxon>
        <taxon>Actinomycetes</taxon>
        <taxon>Micromonosporales</taxon>
        <taxon>Micromonosporaceae</taxon>
        <taxon>Winogradskya</taxon>
    </lineage>
</organism>
<dbReference type="EMBL" id="BOMN01000093">
    <property type="protein sequence ID" value="GIE23652.1"/>
    <property type="molecule type" value="Genomic_DNA"/>
</dbReference>
<evidence type="ECO:0000313" key="2">
    <source>
        <dbReference type="Proteomes" id="UP000603200"/>
    </source>
</evidence>
<protein>
    <submittedName>
        <fullName evidence="1">Uncharacterized protein</fullName>
    </submittedName>
</protein>
<proteinExistence type="predicted"/>
<dbReference type="RefSeq" id="WP_203840706.1">
    <property type="nucleotide sequence ID" value="NZ_BAAATV010000013.1"/>
</dbReference>
<evidence type="ECO:0000313" key="1">
    <source>
        <dbReference type="EMBL" id="GIE23652.1"/>
    </source>
</evidence>
<name>A0ABQ3ZYI3_9ACTN</name>
<reference evidence="1 2" key="1">
    <citation type="submission" date="2021-01" db="EMBL/GenBank/DDBJ databases">
        <title>Whole genome shotgun sequence of Actinoplanes humidus NBRC 14915.</title>
        <authorList>
            <person name="Komaki H."/>
            <person name="Tamura T."/>
        </authorList>
    </citation>
    <scope>NUCLEOTIDE SEQUENCE [LARGE SCALE GENOMIC DNA]</scope>
    <source>
        <strain evidence="1 2">NBRC 14915</strain>
    </source>
</reference>
<accession>A0ABQ3ZYI3</accession>
<keyword evidence="2" id="KW-1185">Reference proteome</keyword>